<dbReference type="EMBL" id="CACVKT020007309">
    <property type="protein sequence ID" value="CAC5407033.1"/>
    <property type="molecule type" value="Genomic_DNA"/>
</dbReference>
<accession>A0A6J8DED3</accession>
<dbReference type="SUPFAM" id="SSF101898">
    <property type="entry name" value="NHL repeat"/>
    <property type="match status" value="1"/>
</dbReference>
<dbReference type="InterPro" id="IPR010620">
    <property type="entry name" value="SBBP_repeat"/>
</dbReference>
<dbReference type="AlphaFoldDB" id="A0A6J8DED3"/>
<dbReference type="Gene3D" id="2.120.10.30">
    <property type="entry name" value="TolB, C-terminal domain"/>
    <property type="match status" value="1"/>
</dbReference>
<protein>
    <recommendedName>
        <fullName evidence="3">SMP-30/Gluconolactonase/LRE-like region domain-containing protein</fullName>
    </recommendedName>
</protein>
<dbReference type="OrthoDB" id="6119439at2759"/>
<evidence type="ECO:0000313" key="1">
    <source>
        <dbReference type="EMBL" id="CAC5407033.1"/>
    </source>
</evidence>
<name>A0A6J8DED3_MYTCO</name>
<dbReference type="InterPro" id="IPR011042">
    <property type="entry name" value="6-blade_b-propeller_TolB-like"/>
</dbReference>
<proteinExistence type="predicted"/>
<dbReference type="Pfam" id="PF06739">
    <property type="entry name" value="SBBP"/>
    <property type="match status" value="1"/>
</dbReference>
<organism evidence="1 2">
    <name type="scientific">Mytilus coruscus</name>
    <name type="common">Sea mussel</name>
    <dbReference type="NCBI Taxonomy" id="42192"/>
    <lineage>
        <taxon>Eukaryota</taxon>
        <taxon>Metazoa</taxon>
        <taxon>Spiralia</taxon>
        <taxon>Lophotrochozoa</taxon>
        <taxon>Mollusca</taxon>
        <taxon>Bivalvia</taxon>
        <taxon>Autobranchia</taxon>
        <taxon>Pteriomorphia</taxon>
        <taxon>Mytilida</taxon>
        <taxon>Mytiloidea</taxon>
        <taxon>Mytilidae</taxon>
        <taxon>Mytilinae</taxon>
        <taxon>Mytilus</taxon>
    </lineage>
</organism>
<evidence type="ECO:0000313" key="2">
    <source>
        <dbReference type="Proteomes" id="UP000507470"/>
    </source>
</evidence>
<keyword evidence="2" id="KW-1185">Reference proteome</keyword>
<reference evidence="1 2" key="1">
    <citation type="submission" date="2020-06" db="EMBL/GenBank/DDBJ databases">
        <authorList>
            <person name="Li R."/>
            <person name="Bekaert M."/>
        </authorList>
    </citation>
    <scope>NUCLEOTIDE SEQUENCE [LARGE SCALE GENOMIC DNA]</scope>
    <source>
        <strain evidence="2">wild</strain>
    </source>
</reference>
<sequence length="164" mass="18227">MKLLRELDFSDLSVYGLCCVEGHTFILPYGLTLTWFNLSGKKLKQKSTGGHSFYVSTSNMKDHVYGDGVNSVSRIVRDTTMFTYTNAQLSNPRGLGTDFEGNIYIAGSSSNNIHHITNDEKVIRIIPIGTFGLQSPWTIRFAPNSDMFVVTCSSSEKVVLCKID</sequence>
<evidence type="ECO:0008006" key="3">
    <source>
        <dbReference type="Google" id="ProtNLM"/>
    </source>
</evidence>
<gene>
    <name evidence="1" type="ORF">MCOR_40545</name>
</gene>
<dbReference type="Proteomes" id="UP000507470">
    <property type="component" value="Unassembled WGS sequence"/>
</dbReference>